<accession>A0A6J7ETG8</accession>
<organism evidence="2">
    <name type="scientific">freshwater metagenome</name>
    <dbReference type="NCBI Taxonomy" id="449393"/>
    <lineage>
        <taxon>unclassified sequences</taxon>
        <taxon>metagenomes</taxon>
        <taxon>ecological metagenomes</taxon>
    </lineage>
</organism>
<dbReference type="SUPFAM" id="SSF142433">
    <property type="entry name" value="CinA-like"/>
    <property type="match status" value="1"/>
</dbReference>
<evidence type="ECO:0000259" key="1">
    <source>
        <dbReference type="Pfam" id="PF02464"/>
    </source>
</evidence>
<dbReference type="AlphaFoldDB" id="A0A6J7ETG8"/>
<dbReference type="NCBIfam" id="TIGR00199">
    <property type="entry name" value="PncC_domain"/>
    <property type="match status" value="1"/>
</dbReference>
<evidence type="ECO:0000313" key="2">
    <source>
        <dbReference type="EMBL" id="CAB4884385.1"/>
    </source>
</evidence>
<name>A0A6J7ETG8_9ZZZZ</name>
<reference evidence="2" key="1">
    <citation type="submission" date="2020-05" db="EMBL/GenBank/DDBJ databases">
        <authorList>
            <person name="Chiriac C."/>
            <person name="Salcher M."/>
            <person name="Ghai R."/>
            <person name="Kavagutti S V."/>
        </authorList>
    </citation>
    <scope>NUCLEOTIDE SEQUENCE</scope>
</reference>
<dbReference type="InterPro" id="IPR036653">
    <property type="entry name" value="CinA-like_C"/>
</dbReference>
<proteinExistence type="predicted"/>
<protein>
    <submittedName>
        <fullName evidence="2">Unannotated protein</fullName>
    </submittedName>
</protein>
<gene>
    <name evidence="2" type="ORF">UFOPK3402_01619</name>
</gene>
<dbReference type="EMBL" id="CAFBLS010000236">
    <property type="protein sequence ID" value="CAB4884385.1"/>
    <property type="molecule type" value="Genomic_DNA"/>
</dbReference>
<dbReference type="Gene3D" id="3.90.950.20">
    <property type="entry name" value="CinA-like"/>
    <property type="match status" value="1"/>
</dbReference>
<sequence length="170" mass="17399">MTTAGPVLATDIVGLLQARELTLATAESITAGLVAATIADVPGCSSVLRGGVVAYATDTKASVLGVDPALLEHVVSQEVAVQLARAAARLLHADIGVGTTGVAGPDELDGQSPGTVWIAVHDAGRDRTTSRLLELSGDRRSVRQATVDAVFELVREVVEARPRALGGGQE</sequence>
<dbReference type="Pfam" id="PF02464">
    <property type="entry name" value="CinA"/>
    <property type="match status" value="1"/>
</dbReference>
<feature type="domain" description="CinA C-terminal" evidence="1">
    <location>
        <begin position="8"/>
        <end position="157"/>
    </location>
</feature>
<dbReference type="InterPro" id="IPR008136">
    <property type="entry name" value="CinA_C"/>
</dbReference>